<accession>A0A1X0IJ39</accession>
<protein>
    <recommendedName>
        <fullName evidence="3">DUF732 domain-containing protein</fullName>
    </recommendedName>
</protein>
<proteinExistence type="predicted"/>
<organism evidence="1 2">
    <name type="scientific">Mycolicibacterium rhodesiae</name>
    <name type="common">Mycobacterium rhodesiae</name>
    <dbReference type="NCBI Taxonomy" id="36814"/>
    <lineage>
        <taxon>Bacteria</taxon>
        <taxon>Bacillati</taxon>
        <taxon>Actinomycetota</taxon>
        <taxon>Actinomycetes</taxon>
        <taxon>Mycobacteriales</taxon>
        <taxon>Mycobacteriaceae</taxon>
        <taxon>Mycolicibacterium</taxon>
    </lineage>
</organism>
<sequence length="101" mass="10893">MVALVAVTAAGTAHADVDPTSYYDDLRSWGDFQVDASNENYFLSLASIVCNMENAGISGSDIGDYIARRESLTNRQGSRIQLSASIYICTQLHPNLLAPGH</sequence>
<dbReference type="AlphaFoldDB" id="A0A1X0IJ39"/>
<reference evidence="1 2" key="1">
    <citation type="submission" date="2016-12" db="EMBL/GenBank/DDBJ databases">
        <title>The new phylogeny of genus Mycobacterium.</title>
        <authorList>
            <person name="Tortoli E."/>
            <person name="Trovato A."/>
            <person name="Cirillo D.M."/>
        </authorList>
    </citation>
    <scope>NUCLEOTIDE SEQUENCE [LARGE SCALE GENOMIC DNA]</scope>
    <source>
        <strain evidence="1 2">DSM 44223</strain>
    </source>
</reference>
<keyword evidence="2" id="KW-1185">Reference proteome</keyword>
<dbReference type="EMBL" id="MVIH01000024">
    <property type="protein sequence ID" value="ORB47774.1"/>
    <property type="molecule type" value="Genomic_DNA"/>
</dbReference>
<evidence type="ECO:0000313" key="2">
    <source>
        <dbReference type="Proteomes" id="UP000192534"/>
    </source>
</evidence>
<name>A0A1X0IJ39_MYCRH</name>
<gene>
    <name evidence="1" type="ORF">BST42_27075</name>
</gene>
<dbReference type="Proteomes" id="UP000192534">
    <property type="component" value="Unassembled WGS sequence"/>
</dbReference>
<evidence type="ECO:0008006" key="3">
    <source>
        <dbReference type="Google" id="ProtNLM"/>
    </source>
</evidence>
<evidence type="ECO:0000313" key="1">
    <source>
        <dbReference type="EMBL" id="ORB47774.1"/>
    </source>
</evidence>
<comment type="caution">
    <text evidence="1">The sequence shown here is derived from an EMBL/GenBank/DDBJ whole genome shotgun (WGS) entry which is preliminary data.</text>
</comment>